<evidence type="ECO:0000313" key="2">
    <source>
        <dbReference type="Proteomes" id="UP001153678"/>
    </source>
</evidence>
<dbReference type="OrthoDB" id="2441982at2759"/>
<evidence type="ECO:0000313" key="1">
    <source>
        <dbReference type="EMBL" id="CAI2193701.1"/>
    </source>
</evidence>
<dbReference type="AlphaFoldDB" id="A0A9W4T5H7"/>
<accession>A0A9W4T5H7</accession>
<sequence length="107" mass="12395">MDIDDWIYVDDKSLTNSEVDEFSNSSEIDEFSSSSDFLITVNHAGSNQLSDEMTCALRLFELKSIVNLEPIWIDVCINSCYAYTEQYKEHIQCKYCEIPRYQNAISN</sequence>
<organism evidence="1 2">
    <name type="scientific">Funneliformis geosporum</name>
    <dbReference type="NCBI Taxonomy" id="1117311"/>
    <lineage>
        <taxon>Eukaryota</taxon>
        <taxon>Fungi</taxon>
        <taxon>Fungi incertae sedis</taxon>
        <taxon>Mucoromycota</taxon>
        <taxon>Glomeromycotina</taxon>
        <taxon>Glomeromycetes</taxon>
        <taxon>Glomerales</taxon>
        <taxon>Glomeraceae</taxon>
        <taxon>Funneliformis</taxon>
    </lineage>
</organism>
<dbReference type="Proteomes" id="UP001153678">
    <property type="component" value="Unassembled WGS sequence"/>
</dbReference>
<dbReference type="EMBL" id="CAMKVN010009950">
    <property type="protein sequence ID" value="CAI2193701.1"/>
    <property type="molecule type" value="Genomic_DNA"/>
</dbReference>
<gene>
    <name evidence="1" type="ORF">FWILDA_LOCUS16208</name>
</gene>
<comment type="caution">
    <text evidence="1">The sequence shown here is derived from an EMBL/GenBank/DDBJ whole genome shotgun (WGS) entry which is preliminary data.</text>
</comment>
<reference evidence="1" key="1">
    <citation type="submission" date="2022-08" db="EMBL/GenBank/DDBJ databases">
        <authorList>
            <person name="Kallberg Y."/>
            <person name="Tangrot J."/>
            <person name="Rosling A."/>
        </authorList>
    </citation>
    <scope>NUCLEOTIDE SEQUENCE</scope>
    <source>
        <strain evidence="1">Wild A</strain>
    </source>
</reference>
<proteinExistence type="predicted"/>
<name>A0A9W4T5H7_9GLOM</name>
<keyword evidence="2" id="KW-1185">Reference proteome</keyword>
<protein>
    <submittedName>
        <fullName evidence="1">4611_t:CDS:1</fullName>
    </submittedName>
</protein>
<feature type="non-terminal residue" evidence="1">
    <location>
        <position position="107"/>
    </location>
</feature>